<dbReference type="PANTHER" id="PTHR30574:SF1">
    <property type="entry name" value="SULPHUR TRANSPORT DOMAIN-CONTAINING PROTEIN"/>
    <property type="match status" value="1"/>
</dbReference>
<evidence type="ECO:0000256" key="6">
    <source>
        <dbReference type="ARBA" id="ARBA00022989"/>
    </source>
</evidence>
<comment type="caution">
    <text evidence="10">The sequence shown here is derived from an EMBL/GenBank/DDBJ whole genome shotgun (WGS) entry which is preliminary data.</text>
</comment>
<dbReference type="EMBL" id="JACOFT010000004">
    <property type="protein sequence ID" value="MBC3812154.1"/>
    <property type="molecule type" value="Genomic_DNA"/>
</dbReference>
<evidence type="ECO:0000313" key="11">
    <source>
        <dbReference type="Proteomes" id="UP000637632"/>
    </source>
</evidence>
<keyword evidence="7 9" id="KW-0472">Membrane</keyword>
<reference evidence="10 11" key="1">
    <citation type="submission" date="2020-08" db="EMBL/GenBank/DDBJ databases">
        <title>Novel species isolated from subtropical streams in China.</title>
        <authorList>
            <person name="Lu H."/>
        </authorList>
    </citation>
    <scope>NUCLEOTIDE SEQUENCE [LARGE SCALE GENOMIC DNA]</scope>
    <source>
        <strain evidence="10 11">CCTCC AB 2015119</strain>
    </source>
</reference>
<feature type="transmembrane region" description="Helical" evidence="9">
    <location>
        <begin position="121"/>
        <end position="138"/>
    </location>
</feature>
<comment type="similarity">
    <text evidence="8">Belongs to the TsuA/YedE (TC 9.B.102) family.</text>
</comment>
<keyword evidence="11" id="KW-1185">Reference proteome</keyword>
<feature type="transmembrane region" description="Helical" evidence="9">
    <location>
        <begin position="18"/>
        <end position="45"/>
    </location>
</feature>
<evidence type="ECO:0000313" key="10">
    <source>
        <dbReference type="EMBL" id="MBC3812154.1"/>
    </source>
</evidence>
<dbReference type="RefSeq" id="WP_190480136.1">
    <property type="nucleotide sequence ID" value="NZ_JACOFT010000004.1"/>
</dbReference>
<keyword evidence="2" id="KW-0813">Transport</keyword>
<keyword evidence="3" id="KW-1003">Cell membrane</keyword>
<evidence type="ECO:0000256" key="7">
    <source>
        <dbReference type="ARBA" id="ARBA00023136"/>
    </source>
</evidence>
<evidence type="ECO:0000256" key="2">
    <source>
        <dbReference type="ARBA" id="ARBA00022448"/>
    </source>
</evidence>
<evidence type="ECO:0000256" key="9">
    <source>
        <dbReference type="SAM" id="Phobius"/>
    </source>
</evidence>
<name>A0ABR6XGW5_9BURK</name>
<dbReference type="Pfam" id="PF04143">
    <property type="entry name" value="Sulf_transp"/>
    <property type="match status" value="1"/>
</dbReference>
<keyword evidence="5 9" id="KW-0812">Transmembrane</keyword>
<evidence type="ECO:0000256" key="3">
    <source>
        <dbReference type="ARBA" id="ARBA00022475"/>
    </source>
</evidence>
<comment type="subcellular location">
    <subcellularLocation>
        <location evidence="1">Cell inner membrane</location>
        <topology evidence="1">Multi-pass membrane protein</topology>
    </subcellularLocation>
</comment>
<dbReference type="Proteomes" id="UP000637632">
    <property type="component" value="Unassembled WGS sequence"/>
</dbReference>
<dbReference type="InterPro" id="IPR007272">
    <property type="entry name" value="Sulf_transp_TsuA/YedE"/>
</dbReference>
<feature type="transmembrane region" description="Helical" evidence="9">
    <location>
        <begin position="52"/>
        <end position="72"/>
    </location>
</feature>
<evidence type="ECO:0000256" key="5">
    <source>
        <dbReference type="ARBA" id="ARBA00022692"/>
    </source>
</evidence>
<keyword evidence="4" id="KW-0997">Cell inner membrane</keyword>
<accession>A0ABR6XGW5</accession>
<organism evidence="10 11">
    <name type="scientific">Undibacterium aquatile</name>
    <dbReference type="NCBI Taxonomy" id="1537398"/>
    <lineage>
        <taxon>Bacteria</taxon>
        <taxon>Pseudomonadati</taxon>
        <taxon>Pseudomonadota</taxon>
        <taxon>Betaproteobacteria</taxon>
        <taxon>Burkholderiales</taxon>
        <taxon>Oxalobacteraceae</taxon>
        <taxon>Undibacterium</taxon>
    </lineage>
</organism>
<sequence length="142" mass="14969">MQIAWNEFTPITSLAGGILIGLAAVMLMAGLGRIAGITGIVAGLFSPVRGDWAWRALFTLGMVAAPLIYRQFSTLPEITLDTDWLTLLIAGLLVGIGTRLGSGCTSGHGVCGLARMSPRSIVATVAFMSSGFLTVYVIRHLF</sequence>
<keyword evidence="6 9" id="KW-1133">Transmembrane helix</keyword>
<evidence type="ECO:0000256" key="4">
    <source>
        <dbReference type="ARBA" id="ARBA00022519"/>
    </source>
</evidence>
<protein>
    <submittedName>
        <fullName evidence="10">YeeE/YedE family protein</fullName>
    </submittedName>
</protein>
<evidence type="ECO:0000256" key="8">
    <source>
        <dbReference type="ARBA" id="ARBA00035655"/>
    </source>
</evidence>
<feature type="transmembrane region" description="Helical" evidence="9">
    <location>
        <begin position="84"/>
        <end position="101"/>
    </location>
</feature>
<dbReference type="PANTHER" id="PTHR30574">
    <property type="entry name" value="INNER MEMBRANE PROTEIN YEDE"/>
    <property type="match status" value="1"/>
</dbReference>
<evidence type="ECO:0000256" key="1">
    <source>
        <dbReference type="ARBA" id="ARBA00004429"/>
    </source>
</evidence>
<gene>
    <name evidence="10" type="ORF">H8K26_11935</name>
</gene>
<proteinExistence type="inferred from homology"/>